<evidence type="ECO:0000256" key="12">
    <source>
        <dbReference type="PROSITE-ProRule" id="PRU00322"/>
    </source>
</evidence>
<accession>A0ABN8PTR7</accession>
<dbReference type="InterPro" id="IPR001876">
    <property type="entry name" value="Znf_RanBP2"/>
</dbReference>
<evidence type="ECO:0000256" key="1">
    <source>
        <dbReference type="ARBA" id="ARBA00004123"/>
    </source>
</evidence>
<feature type="compositionally biased region" description="Acidic residues" evidence="13">
    <location>
        <begin position="151"/>
        <end position="166"/>
    </location>
</feature>
<evidence type="ECO:0000256" key="2">
    <source>
        <dbReference type="ARBA" id="ARBA00017543"/>
    </source>
</evidence>
<evidence type="ECO:0000256" key="7">
    <source>
        <dbReference type="ARBA" id="ARBA00022833"/>
    </source>
</evidence>
<dbReference type="PROSITE" id="PS50199">
    <property type="entry name" value="ZF_RANBP2_2"/>
    <property type="match status" value="2"/>
</dbReference>
<evidence type="ECO:0000313" key="15">
    <source>
        <dbReference type="EMBL" id="CAH3148328.1"/>
    </source>
</evidence>
<keyword evidence="7 11" id="KW-0862">Zinc</keyword>
<feature type="compositionally biased region" description="Acidic residues" evidence="13">
    <location>
        <begin position="174"/>
        <end position="184"/>
    </location>
</feature>
<evidence type="ECO:0000256" key="6">
    <source>
        <dbReference type="ARBA" id="ARBA00022771"/>
    </source>
</evidence>
<dbReference type="InterPro" id="IPR036443">
    <property type="entry name" value="Znf_RanBP2_sf"/>
</dbReference>
<feature type="compositionally biased region" description="Low complexity" evidence="13">
    <location>
        <begin position="230"/>
        <end position="240"/>
    </location>
</feature>
<dbReference type="PROSITE" id="PS01358">
    <property type="entry name" value="ZF_RANBP2_1"/>
    <property type="match status" value="2"/>
</dbReference>
<dbReference type="SMART" id="SM00547">
    <property type="entry name" value="ZnF_RBZ"/>
    <property type="match status" value="2"/>
</dbReference>
<feature type="region of interest" description="Disordered" evidence="13">
    <location>
        <begin position="93"/>
        <end position="295"/>
    </location>
</feature>
<reference evidence="15 16" key="1">
    <citation type="submission" date="2022-05" db="EMBL/GenBank/DDBJ databases">
        <authorList>
            <consortium name="Genoscope - CEA"/>
            <person name="William W."/>
        </authorList>
    </citation>
    <scope>NUCLEOTIDE SEQUENCE [LARGE SCALE GENOMIC DNA]</scope>
</reference>
<keyword evidence="3" id="KW-0597">Phosphoprotein</keyword>
<dbReference type="Pfam" id="PF00641">
    <property type="entry name" value="Zn_ribbon_RanBP"/>
    <property type="match status" value="2"/>
</dbReference>
<dbReference type="PANTHER" id="PTHR12999:SF17">
    <property type="entry name" value="ZINC FINGER RAN-BINDING DOMAIN-CONTAINING PROTEIN 2"/>
    <property type="match status" value="1"/>
</dbReference>
<evidence type="ECO:0000256" key="4">
    <source>
        <dbReference type="ARBA" id="ARBA00022723"/>
    </source>
</evidence>
<dbReference type="InterPro" id="IPR017337">
    <property type="entry name" value="ZRANB2"/>
</dbReference>
<evidence type="ECO:0000256" key="5">
    <source>
        <dbReference type="ARBA" id="ARBA00022737"/>
    </source>
</evidence>
<protein>
    <recommendedName>
        <fullName evidence="2 11">Zinc finger Ran-binding domain-containing protein 2</fullName>
    </recommendedName>
</protein>
<evidence type="ECO:0000256" key="13">
    <source>
        <dbReference type="SAM" id="MobiDB-lite"/>
    </source>
</evidence>
<evidence type="ECO:0000256" key="3">
    <source>
        <dbReference type="ARBA" id="ARBA00022553"/>
    </source>
</evidence>
<dbReference type="Gene3D" id="4.10.1060.10">
    <property type="entry name" value="Zinc finger, RanBP2-type"/>
    <property type="match status" value="2"/>
</dbReference>
<feature type="domain" description="RanBP2-type" evidence="14">
    <location>
        <begin position="63"/>
        <end position="92"/>
    </location>
</feature>
<comment type="similarity">
    <text evidence="10 11">Belongs to the ZRANB2 family.</text>
</comment>
<name>A0ABN8PTR7_9CNID</name>
<evidence type="ECO:0000256" key="8">
    <source>
        <dbReference type="ARBA" id="ARBA00022884"/>
    </source>
</evidence>
<keyword evidence="6 12" id="KW-0863">Zinc-finger</keyword>
<comment type="caution">
    <text evidence="15">The sequence shown here is derived from an EMBL/GenBank/DDBJ whole genome shotgun (WGS) entry which is preliminary data.</text>
</comment>
<keyword evidence="8 11" id="KW-0694">RNA-binding</keyword>
<keyword evidence="5" id="KW-0677">Repeat</keyword>
<proteinExistence type="inferred from homology"/>
<dbReference type="PANTHER" id="PTHR12999">
    <property type="entry name" value="ZINC FINGER RAN-BINDING DOMAIN-CONTAINING PROTEIN 2 ZRANB2-RELATED"/>
    <property type="match status" value="1"/>
</dbReference>
<evidence type="ECO:0000256" key="11">
    <source>
        <dbReference type="PIRNR" id="PIRNR037956"/>
    </source>
</evidence>
<sequence length="295" mass="32969">MSSRLRVNNGDWVCPDKRCGNVNFARRTSCNRCGRDKASKDSVKFTGTQIGKQAAAKSKGLFSAEDWMCSKCGNVNWARRSDCNMCGQPKYSKVESRTGYGGGFNEREGVEYIQRQDSDDEFDEFGRKKKKKQGESQPVPLQKVTNAPPAVEEEDDDDDDDDEEGGDLSKYNLDDEDEDDEEDGDLSKYQLDDDSDTEPKDKGRYLLVPFFSNSRSRSGSPPSKKKRRSGSSSSSSSSSRSRSRSSRSRSRSRSRSKSSSSSSRSRSKSKSRSRSSSPKPSGPGERRFGFLVMMR</sequence>
<feature type="domain" description="RanBP2-type" evidence="14">
    <location>
        <begin position="8"/>
        <end position="39"/>
    </location>
</feature>
<keyword evidence="4 11" id="KW-0479">Metal-binding</keyword>
<evidence type="ECO:0000256" key="9">
    <source>
        <dbReference type="ARBA" id="ARBA00023242"/>
    </source>
</evidence>
<organism evidence="15 16">
    <name type="scientific">Porites evermanni</name>
    <dbReference type="NCBI Taxonomy" id="104178"/>
    <lineage>
        <taxon>Eukaryota</taxon>
        <taxon>Metazoa</taxon>
        <taxon>Cnidaria</taxon>
        <taxon>Anthozoa</taxon>
        <taxon>Hexacorallia</taxon>
        <taxon>Scleractinia</taxon>
        <taxon>Fungiina</taxon>
        <taxon>Poritidae</taxon>
        <taxon>Porites</taxon>
    </lineage>
</organism>
<evidence type="ECO:0000259" key="14">
    <source>
        <dbReference type="PROSITE" id="PS50199"/>
    </source>
</evidence>
<gene>
    <name evidence="15" type="ORF">PEVE_00044518</name>
</gene>
<feature type="compositionally biased region" description="Basic residues" evidence="13">
    <location>
        <begin position="241"/>
        <end position="256"/>
    </location>
</feature>
<dbReference type="Proteomes" id="UP001159427">
    <property type="component" value="Unassembled WGS sequence"/>
</dbReference>
<evidence type="ECO:0000256" key="10">
    <source>
        <dbReference type="ARBA" id="ARBA00025731"/>
    </source>
</evidence>
<comment type="subcellular location">
    <subcellularLocation>
        <location evidence="1 11">Nucleus</location>
    </subcellularLocation>
</comment>
<keyword evidence="16" id="KW-1185">Reference proteome</keyword>
<keyword evidence="9 11" id="KW-0539">Nucleus</keyword>
<dbReference type="SUPFAM" id="SSF90209">
    <property type="entry name" value="Ran binding protein zinc finger-like"/>
    <property type="match status" value="2"/>
</dbReference>
<feature type="compositionally biased region" description="Basic and acidic residues" evidence="13">
    <location>
        <begin position="105"/>
        <end position="117"/>
    </location>
</feature>
<dbReference type="PIRSF" id="PIRSF037956">
    <property type="entry name" value="UCP037956_ZnF_Ran"/>
    <property type="match status" value="1"/>
</dbReference>
<feature type="compositionally biased region" description="Low complexity" evidence="13">
    <location>
        <begin position="274"/>
        <end position="283"/>
    </location>
</feature>
<evidence type="ECO:0000313" key="16">
    <source>
        <dbReference type="Proteomes" id="UP001159427"/>
    </source>
</evidence>
<dbReference type="EMBL" id="CALNXI010000949">
    <property type="protein sequence ID" value="CAH3148328.1"/>
    <property type="molecule type" value="Genomic_DNA"/>
</dbReference>